<evidence type="ECO:0000313" key="1">
    <source>
        <dbReference type="EMBL" id="TXC85061.1"/>
    </source>
</evidence>
<protein>
    <submittedName>
        <fullName evidence="1">Uncharacterized protein</fullName>
    </submittedName>
</protein>
<comment type="caution">
    <text evidence="1">The sequence shown here is derived from an EMBL/GenBank/DDBJ whole genome shotgun (WGS) entry which is preliminary data.</text>
</comment>
<dbReference type="EMBL" id="VORB01000001">
    <property type="protein sequence ID" value="TXC85061.1"/>
    <property type="molecule type" value="Genomic_DNA"/>
</dbReference>
<dbReference type="AlphaFoldDB" id="A0A5C6VK94"/>
<dbReference type="OrthoDB" id="840060at2"/>
<reference evidence="1 2" key="1">
    <citation type="submission" date="2019-08" db="EMBL/GenBank/DDBJ databases">
        <title>Genome of Luteibaculum oceani JCM 18817.</title>
        <authorList>
            <person name="Bowman J.P."/>
        </authorList>
    </citation>
    <scope>NUCLEOTIDE SEQUENCE [LARGE SCALE GENOMIC DNA]</scope>
    <source>
        <strain evidence="1 2">JCM 18817</strain>
    </source>
</reference>
<organism evidence="1 2">
    <name type="scientific">Luteibaculum oceani</name>
    <dbReference type="NCBI Taxonomy" id="1294296"/>
    <lineage>
        <taxon>Bacteria</taxon>
        <taxon>Pseudomonadati</taxon>
        <taxon>Bacteroidota</taxon>
        <taxon>Flavobacteriia</taxon>
        <taxon>Flavobacteriales</taxon>
        <taxon>Luteibaculaceae</taxon>
        <taxon>Luteibaculum</taxon>
    </lineage>
</organism>
<dbReference type="Proteomes" id="UP000321168">
    <property type="component" value="Unassembled WGS sequence"/>
</dbReference>
<gene>
    <name evidence="1" type="ORF">FRX97_00110</name>
</gene>
<sequence>MLDLIKKVLQQVSFDPKLFEKELKKGISRLKQKNEIQQLRQWCHEKFHHQYGGIINNCFALG</sequence>
<keyword evidence="2" id="KW-1185">Reference proteome</keyword>
<name>A0A5C6VK94_9FLAO</name>
<proteinExistence type="predicted"/>
<evidence type="ECO:0000313" key="2">
    <source>
        <dbReference type="Proteomes" id="UP000321168"/>
    </source>
</evidence>
<accession>A0A5C6VK94</accession>